<name>A0A0M0HT13_9VIBR</name>
<keyword evidence="1" id="KW-0812">Transmembrane</keyword>
<feature type="transmembrane region" description="Helical" evidence="1">
    <location>
        <begin position="53"/>
        <end position="73"/>
    </location>
</feature>
<evidence type="ECO:0000313" key="3">
    <source>
        <dbReference type="Proteomes" id="UP000037530"/>
    </source>
</evidence>
<keyword evidence="1" id="KW-1133">Transmembrane helix</keyword>
<gene>
    <name evidence="2" type="ORF">AKJ31_21620</name>
</gene>
<evidence type="ECO:0000256" key="1">
    <source>
        <dbReference type="SAM" id="Phobius"/>
    </source>
</evidence>
<comment type="caution">
    <text evidence="2">The sequence shown here is derived from an EMBL/GenBank/DDBJ whole genome shotgun (WGS) entry which is preliminary data.</text>
</comment>
<dbReference type="STRING" id="171383.AKJ31_21620"/>
<dbReference type="RefSeq" id="WP_053411082.1">
    <property type="nucleotide sequence ID" value="NZ_LHPI01000037.1"/>
</dbReference>
<sequence>MNSDQGKSTAPNHIVPLRYPGKVERTVGQMLVVLTGGAILFSMWYFSGDMNTFDTVLCCFLTWVITVMIAIALKEMPPANEYSTDPYILSVVLIAAFLIAPVLSDTVALFYMKLPFYALSIFTGQSLDTFTNMLFIDVQG</sequence>
<accession>A0A0M0HT13</accession>
<keyword evidence="1" id="KW-0472">Membrane</keyword>
<reference evidence="3" key="1">
    <citation type="submission" date="2015-08" db="EMBL/GenBank/DDBJ databases">
        <title>Vibrio galatheae sp. nov., a novel member of the Vibrionaceae family isolated from the Solomon Islands.</title>
        <authorList>
            <person name="Giubergia S."/>
            <person name="Machado H."/>
            <person name="Mateiu R.V."/>
            <person name="Gram L."/>
        </authorList>
    </citation>
    <scope>NUCLEOTIDE SEQUENCE [LARGE SCALE GENOMIC DNA]</scope>
    <source>
        <strain evidence="3">DSM 19134</strain>
    </source>
</reference>
<protein>
    <submittedName>
        <fullName evidence="2">Uncharacterized protein</fullName>
    </submittedName>
</protein>
<proteinExistence type="predicted"/>
<organism evidence="2 3">
    <name type="scientific">Vibrio hepatarius</name>
    <dbReference type="NCBI Taxonomy" id="171383"/>
    <lineage>
        <taxon>Bacteria</taxon>
        <taxon>Pseudomonadati</taxon>
        <taxon>Pseudomonadota</taxon>
        <taxon>Gammaproteobacteria</taxon>
        <taxon>Vibrionales</taxon>
        <taxon>Vibrionaceae</taxon>
        <taxon>Vibrio</taxon>
        <taxon>Vibrio oreintalis group</taxon>
    </lineage>
</organism>
<feature type="transmembrane region" description="Helical" evidence="1">
    <location>
        <begin position="88"/>
        <end position="111"/>
    </location>
</feature>
<keyword evidence="3" id="KW-1185">Reference proteome</keyword>
<feature type="transmembrane region" description="Helical" evidence="1">
    <location>
        <begin position="27"/>
        <end position="46"/>
    </location>
</feature>
<evidence type="ECO:0000313" key="2">
    <source>
        <dbReference type="EMBL" id="KOO05204.1"/>
    </source>
</evidence>
<dbReference type="PATRIC" id="fig|171383.3.peg.4409"/>
<dbReference type="Proteomes" id="UP000037530">
    <property type="component" value="Unassembled WGS sequence"/>
</dbReference>
<dbReference type="AlphaFoldDB" id="A0A0M0HT13"/>
<dbReference type="EMBL" id="LHPI01000037">
    <property type="protein sequence ID" value="KOO05204.1"/>
    <property type="molecule type" value="Genomic_DNA"/>
</dbReference>